<keyword evidence="1" id="KW-1133">Transmembrane helix</keyword>
<gene>
    <name evidence="2" type="ORF">Melaina855_1070</name>
</gene>
<evidence type="ECO:0000313" key="2">
    <source>
        <dbReference type="EMBL" id="QGT49720.1"/>
    </source>
</evidence>
<dbReference type="NCBIfam" id="TIGR02532">
    <property type="entry name" value="IV_pilin_GFxxxE"/>
    <property type="match status" value="1"/>
</dbReference>
<dbReference type="SUPFAM" id="SSF54523">
    <property type="entry name" value="Pili subunits"/>
    <property type="match status" value="1"/>
</dbReference>
<organism evidence="2">
    <name type="scientific">uncultured Candidatus Melainabacteria bacterium</name>
    <dbReference type="NCBI Taxonomy" id="2682970"/>
    <lineage>
        <taxon>Bacteria</taxon>
        <taxon>Bacillati</taxon>
        <taxon>Candidatus Melainabacteria</taxon>
        <taxon>environmental samples</taxon>
    </lineage>
</organism>
<evidence type="ECO:0000256" key="1">
    <source>
        <dbReference type="SAM" id="Phobius"/>
    </source>
</evidence>
<reference evidence="2" key="1">
    <citation type="journal article" date="2020" name="J. ISSAAS">
        <title>Lactobacilli and other gastrointestinal microbiota of Peromyscus leucopus, reservoir host for agents of Lyme disease and other zoonoses in North America.</title>
        <authorList>
            <person name="Milovic A."/>
            <person name="Bassam K."/>
            <person name="Shao H."/>
            <person name="Chatzistamou I."/>
            <person name="Tufts D.M."/>
            <person name="Diuk-Wasser M."/>
            <person name="Barbour A.G."/>
        </authorList>
    </citation>
    <scope>NUCLEOTIDE SEQUENCE</scope>
    <source>
        <strain evidence="2">LL20</strain>
    </source>
</reference>
<dbReference type="InterPro" id="IPR012902">
    <property type="entry name" value="N_methyl_site"/>
</dbReference>
<sequence length="256" mass="27957">MKKVFTHAKGVMCIAMPPVFSKAGFTLAEVLITLGIIGVVAAMTIPTLIANTVGNKYRSSFKKAVSTLSQAARMNKANYDWDFADVNIPCNQENFQTHMSETHMSVCAIFNSNLSSKQSYYRENTLNKIINYEFKGNTIGLSKGGGQYTIYSLADGTLFGVRSSSFSSGCSLPTGKKLSTELTNGNLQKCTGFIDVNGFNLPNEETKCSIGTTTKNIETDCIVKNKDIKDIFPIVFHDSIVEGATNASRYILQTTK</sequence>
<feature type="transmembrane region" description="Helical" evidence="1">
    <location>
        <begin position="31"/>
        <end position="53"/>
    </location>
</feature>
<name>A0A650EJ36_9BACT</name>
<dbReference type="AlphaFoldDB" id="A0A650EJ36"/>
<keyword evidence="1" id="KW-0812">Transmembrane</keyword>
<dbReference type="Gene3D" id="3.30.700.10">
    <property type="entry name" value="Glycoprotein, Type 4 Pilin"/>
    <property type="match status" value="1"/>
</dbReference>
<accession>A0A650EJ36</accession>
<dbReference type="Pfam" id="PF07963">
    <property type="entry name" value="N_methyl"/>
    <property type="match status" value="1"/>
</dbReference>
<dbReference type="InterPro" id="IPR045584">
    <property type="entry name" value="Pilin-like"/>
</dbReference>
<keyword evidence="1" id="KW-0472">Membrane</keyword>
<evidence type="ECO:0008006" key="3">
    <source>
        <dbReference type="Google" id="ProtNLM"/>
    </source>
</evidence>
<protein>
    <recommendedName>
        <fullName evidence="3">Prepilin-type N-terminal cleavage/methylation domain-containing protein</fullName>
    </recommendedName>
</protein>
<proteinExistence type="predicted"/>
<dbReference type="EMBL" id="MN577570">
    <property type="protein sequence ID" value="QGT49720.1"/>
    <property type="molecule type" value="Genomic_DNA"/>
</dbReference>